<gene>
    <name evidence="16" type="primary">SLC9A8</name>
    <name evidence="16" type="synonym">slc9a8</name>
</gene>
<feature type="domain" description="Cation/H+ exchanger transmembrane" evidence="15">
    <location>
        <begin position="73"/>
        <end position="454"/>
    </location>
</feature>
<dbReference type="PANTHER" id="PTHR10110">
    <property type="entry name" value="SODIUM/HYDROGEN EXCHANGER"/>
    <property type="match status" value="1"/>
</dbReference>
<dbReference type="AlphaFoldDB" id="A0A667ZK25"/>
<dbReference type="InterPro" id="IPR006153">
    <property type="entry name" value="Cation/H_exchanger_TM"/>
</dbReference>
<evidence type="ECO:0000256" key="4">
    <source>
        <dbReference type="ARBA" id="ARBA00022449"/>
    </source>
</evidence>
<feature type="transmembrane region" description="Helical" evidence="14">
    <location>
        <begin position="399"/>
        <end position="416"/>
    </location>
</feature>
<keyword evidence="8" id="KW-0915">Sodium</keyword>
<dbReference type="PANTHER" id="PTHR10110:SF191">
    <property type="entry name" value="SODIUM_HYDROGEN EXCHANGER 8"/>
    <property type="match status" value="1"/>
</dbReference>
<dbReference type="Ensembl" id="ENSMMDT00005044150.1">
    <property type="protein sequence ID" value="ENSMMDP00005043280.1"/>
    <property type="gene ID" value="ENSMMDG00005019858.1"/>
</dbReference>
<dbReference type="Gene3D" id="6.10.140.1330">
    <property type="match status" value="1"/>
</dbReference>
<dbReference type="NCBIfam" id="TIGR00840">
    <property type="entry name" value="b_cpa1"/>
    <property type="match status" value="1"/>
</dbReference>
<keyword evidence="3 12" id="KW-0813">Transport</keyword>
<reference evidence="16" key="1">
    <citation type="submission" date="2019-06" db="EMBL/GenBank/DDBJ databases">
        <authorList>
            <consortium name="Wellcome Sanger Institute Data Sharing"/>
        </authorList>
    </citation>
    <scope>NUCLEOTIDE SEQUENCE [LARGE SCALE GENOMIC DNA]</scope>
</reference>
<reference evidence="16" key="3">
    <citation type="submission" date="2025-09" db="UniProtKB">
        <authorList>
            <consortium name="Ensembl"/>
        </authorList>
    </citation>
    <scope>IDENTIFICATION</scope>
</reference>
<evidence type="ECO:0000259" key="15">
    <source>
        <dbReference type="Pfam" id="PF00999"/>
    </source>
</evidence>
<dbReference type="InterPro" id="IPR004709">
    <property type="entry name" value="NaH_exchanger"/>
</dbReference>
<evidence type="ECO:0000256" key="8">
    <source>
        <dbReference type="ARBA" id="ARBA00023053"/>
    </source>
</evidence>
<accession>A0A667ZK25</accession>
<feature type="transmembrane region" description="Helical" evidence="14">
    <location>
        <begin position="173"/>
        <end position="194"/>
    </location>
</feature>
<evidence type="ECO:0000256" key="12">
    <source>
        <dbReference type="RuleBase" id="RU003722"/>
    </source>
</evidence>
<dbReference type="Pfam" id="PF00999">
    <property type="entry name" value="Na_H_Exchanger"/>
    <property type="match status" value="1"/>
</dbReference>
<comment type="subcellular location">
    <subcellularLocation>
        <location evidence="1">Golgi apparatus membrane</location>
        <topology evidence="1">Multi-pass membrane protein</topology>
    </subcellularLocation>
</comment>
<evidence type="ECO:0000256" key="3">
    <source>
        <dbReference type="ARBA" id="ARBA00022448"/>
    </source>
</evidence>
<keyword evidence="7" id="KW-0333">Golgi apparatus</keyword>
<keyword evidence="6 14" id="KW-1133">Transmembrane helix</keyword>
<evidence type="ECO:0000256" key="1">
    <source>
        <dbReference type="ARBA" id="ARBA00004653"/>
    </source>
</evidence>
<keyword evidence="9 12" id="KW-0406">Ion transport</keyword>
<evidence type="ECO:0000313" key="16">
    <source>
        <dbReference type="Ensembl" id="ENSMMDP00005043280.1"/>
    </source>
</evidence>
<evidence type="ECO:0000256" key="13">
    <source>
        <dbReference type="SAM" id="MobiDB-lite"/>
    </source>
</evidence>
<dbReference type="GO" id="GO:0015385">
    <property type="term" value="F:sodium:proton antiporter activity"/>
    <property type="evidence" value="ECO:0007669"/>
    <property type="project" value="InterPro"/>
</dbReference>
<evidence type="ECO:0000313" key="17">
    <source>
        <dbReference type="Proteomes" id="UP000472263"/>
    </source>
</evidence>
<feature type="compositionally biased region" description="Low complexity" evidence="13">
    <location>
        <begin position="28"/>
        <end position="37"/>
    </location>
</feature>
<evidence type="ECO:0000256" key="9">
    <source>
        <dbReference type="ARBA" id="ARBA00023065"/>
    </source>
</evidence>
<protein>
    <recommendedName>
        <fullName evidence="12">Sodium/hydrogen exchanger</fullName>
    </recommendedName>
</protein>
<evidence type="ECO:0000256" key="6">
    <source>
        <dbReference type="ARBA" id="ARBA00022989"/>
    </source>
</evidence>
<dbReference type="GO" id="GO:0015386">
    <property type="term" value="F:potassium:proton antiporter activity"/>
    <property type="evidence" value="ECO:0007669"/>
    <property type="project" value="TreeGrafter"/>
</dbReference>
<keyword evidence="11 12" id="KW-0739">Sodium transport</keyword>
<comment type="similarity">
    <text evidence="2 12">Belongs to the monovalent cation:proton antiporter 1 (CPA1) transporter (TC 2.A.36) family.</text>
</comment>
<feature type="transmembrane region" description="Helical" evidence="14">
    <location>
        <begin position="246"/>
        <end position="269"/>
    </location>
</feature>
<feature type="transmembrane region" description="Helical" evidence="14">
    <location>
        <begin position="362"/>
        <end position="387"/>
    </location>
</feature>
<feature type="transmembrane region" description="Helical" evidence="14">
    <location>
        <begin position="436"/>
        <end position="457"/>
    </location>
</feature>
<evidence type="ECO:0000256" key="7">
    <source>
        <dbReference type="ARBA" id="ARBA00023034"/>
    </source>
</evidence>
<proteinExistence type="inferred from homology"/>
<dbReference type="GO" id="GO:0000139">
    <property type="term" value="C:Golgi membrane"/>
    <property type="evidence" value="ECO:0007669"/>
    <property type="project" value="UniProtKB-SubCell"/>
</dbReference>
<evidence type="ECO:0000256" key="5">
    <source>
        <dbReference type="ARBA" id="ARBA00022692"/>
    </source>
</evidence>
<sequence>MKPYSDIFFICSKSNDTDGYSNETIHSTTPPTKATTPTPKPILPVQTGVKAQEEEQSSGMTIFFSLLVIGICIILVHLLIKFKLHFLPESVAVVSLGILMGGFIKIIEFQELANWKEEEMFRPNMFFLLLLPPIIFESGYSLHKVTLSVCLHVGVCSFALYRQSSFSCIYDCFAFGSLISAVDPVATIAIFNALNVDPVLNMLVFGESILNDAVSIVLTNTAEGFFSRSDNSMVTGWETFLQALGYFLKMFFGSAALGTLTGLISALFLKHFDLRKTPSLEFGMMIIFAYLPYGLAEGIKLSGIMSILFSGIVMSHYTHHNLSPVTQILMQQTLRTVAFMCETCVFAFLGLSIFSFPHKFEISFVIWCIVLVLLGRAVNIFPLSFLLNFFRDHKITPKMMFIMWFSGLRGAIPYALSLHLGLEPIEKRQLIGTTTIIIVLFTILLLGGGTMPLIRIMDIEDSQSRRKNKKDINLSKTEKMGNAIESEHLSELTEEEYEAQIYQRRDLKGFMWFDAKYLNPFFTRRLTQEDLLHGRIQMKTLTNKWYEEVRQGPSGSEDDEDEAELL</sequence>
<keyword evidence="17" id="KW-1185">Reference proteome</keyword>
<feature type="transmembrane region" description="Helical" evidence="14">
    <location>
        <begin position="86"/>
        <end position="107"/>
    </location>
</feature>
<dbReference type="InterPro" id="IPR018422">
    <property type="entry name" value="Cation/H_exchanger_CPA1"/>
</dbReference>
<dbReference type="Proteomes" id="UP000472263">
    <property type="component" value="Chromosome 7"/>
</dbReference>
<feature type="transmembrane region" description="Helical" evidence="14">
    <location>
        <begin position="337"/>
        <end position="356"/>
    </location>
</feature>
<keyword evidence="4 12" id="KW-0050">Antiport</keyword>
<organism evidence="16 17">
    <name type="scientific">Myripristis murdjan</name>
    <name type="common">pinecone soldierfish</name>
    <dbReference type="NCBI Taxonomy" id="586833"/>
    <lineage>
        <taxon>Eukaryota</taxon>
        <taxon>Metazoa</taxon>
        <taxon>Chordata</taxon>
        <taxon>Craniata</taxon>
        <taxon>Vertebrata</taxon>
        <taxon>Euteleostomi</taxon>
        <taxon>Actinopterygii</taxon>
        <taxon>Neopterygii</taxon>
        <taxon>Teleostei</taxon>
        <taxon>Neoteleostei</taxon>
        <taxon>Acanthomorphata</taxon>
        <taxon>Holocentriformes</taxon>
        <taxon>Holocentridae</taxon>
        <taxon>Myripristis</taxon>
    </lineage>
</organism>
<dbReference type="GO" id="GO:0051453">
    <property type="term" value="P:regulation of intracellular pH"/>
    <property type="evidence" value="ECO:0007669"/>
    <property type="project" value="TreeGrafter"/>
</dbReference>
<reference evidence="16" key="2">
    <citation type="submission" date="2025-08" db="UniProtKB">
        <authorList>
            <consortium name="Ensembl"/>
        </authorList>
    </citation>
    <scope>IDENTIFICATION</scope>
</reference>
<dbReference type="GeneTree" id="ENSGT00940000157210"/>
<feature type="transmembrane region" description="Helical" evidence="14">
    <location>
        <begin position="60"/>
        <end position="80"/>
    </location>
</feature>
<feature type="region of interest" description="Disordered" evidence="13">
    <location>
        <begin position="20"/>
        <end position="40"/>
    </location>
</feature>
<name>A0A667ZK25_9TELE</name>
<feature type="transmembrane region" description="Helical" evidence="14">
    <location>
        <begin position="301"/>
        <end position="317"/>
    </location>
</feature>
<evidence type="ECO:0000256" key="10">
    <source>
        <dbReference type="ARBA" id="ARBA00023136"/>
    </source>
</evidence>
<evidence type="ECO:0000256" key="2">
    <source>
        <dbReference type="ARBA" id="ARBA00007367"/>
    </source>
</evidence>
<keyword evidence="10 14" id="KW-0472">Membrane</keyword>
<evidence type="ECO:0000256" key="11">
    <source>
        <dbReference type="ARBA" id="ARBA00023201"/>
    </source>
</evidence>
<keyword evidence="5 12" id="KW-0812">Transmembrane</keyword>
<evidence type="ECO:0000256" key="14">
    <source>
        <dbReference type="SAM" id="Phobius"/>
    </source>
</evidence>